<evidence type="ECO:0000313" key="8">
    <source>
        <dbReference type="EMBL" id="KAE9253581.1"/>
    </source>
</evidence>
<dbReference type="EMBL" id="QXGD01000640">
    <property type="protein sequence ID" value="KAE9230642.1"/>
    <property type="molecule type" value="Genomic_DNA"/>
</dbReference>
<evidence type="ECO:0000313" key="9">
    <source>
        <dbReference type="Proteomes" id="UP000429523"/>
    </source>
</evidence>
<evidence type="ECO:0000313" key="10">
    <source>
        <dbReference type="Proteomes" id="UP000433483"/>
    </source>
</evidence>
<evidence type="ECO:0000313" key="2">
    <source>
        <dbReference type="EMBL" id="KAE9011400.1"/>
    </source>
</evidence>
<dbReference type="Proteomes" id="UP000429523">
    <property type="component" value="Unassembled WGS sequence"/>
</dbReference>
<evidence type="ECO:0000313" key="5">
    <source>
        <dbReference type="EMBL" id="KAE9152250.1"/>
    </source>
</evidence>
<dbReference type="Proteomes" id="UP000433483">
    <property type="component" value="Unassembled WGS sequence"/>
</dbReference>
<dbReference type="Proteomes" id="UP000488956">
    <property type="component" value="Unassembled WGS sequence"/>
</dbReference>
<reference evidence="9 10" key="1">
    <citation type="submission" date="2018-08" db="EMBL/GenBank/DDBJ databases">
        <title>Genomic investigation of the strawberry pathogen Phytophthora fragariae indicates pathogenicity is determined by transcriptional variation in three key races.</title>
        <authorList>
            <person name="Adams T.M."/>
            <person name="Armitage A.D."/>
            <person name="Sobczyk M.K."/>
            <person name="Bates H.J."/>
            <person name="Dunwell J.M."/>
            <person name="Nellist C.F."/>
            <person name="Harrison R.J."/>
        </authorList>
    </citation>
    <scope>NUCLEOTIDE SEQUENCE [LARGE SCALE GENOMIC DNA]</scope>
    <source>
        <strain evidence="7 11">BC-1</strain>
        <strain evidence="8 15">BC-23</strain>
        <strain evidence="6 10">NOV-27</strain>
        <strain evidence="5 12">NOV-5</strain>
        <strain evidence="4 13">NOV-71</strain>
        <strain evidence="1 9">NOV-9</strain>
        <strain evidence="3 16">ONT-3</strain>
        <strain evidence="2 14">SCRP245</strain>
    </source>
</reference>
<evidence type="ECO:0000313" key="14">
    <source>
        <dbReference type="Proteomes" id="UP000460718"/>
    </source>
</evidence>
<evidence type="ECO:0000313" key="15">
    <source>
        <dbReference type="Proteomes" id="UP000476176"/>
    </source>
</evidence>
<dbReference type="Proteomes" id="UP000476176">
    <property type="component" value="Unassembled WGS sequence"/>
</dbReference>
<evidence type="ECO:0000313" key="7">
    <source>
        <dbReference type="EMBL" id="KAE9230642.1"/>
    </source>
</evidence>
<dbReference type="EMBL" id="QXGB01000571">
    <property type="protein sequence ID" value="KAE9210391.1"/>
    <property type="molecule type" value="Genomic_DNA"/>
</dbReference>
<name>A0A6A3XXZ9_9STRA</name>
<dbReference type="AlphaFoldDB" id="A0A6A3XXZ9"/>
<dbReference type="EMBL" id="QXFW01000465">
    <property type="protein sequence ID" value="KAE9011400.1"/>
    <property type="molecule type" value="Genomic_DNA"/>
</dbReference>
<dbReference type="Proteomes" id="UP000441208">
    <property type="component" value="Unassembled WGS sequence"/>
</dbReference>
<protein>
    <submittedName>
        <fullName evidence="6">Uncharacterized protein</fullName>
    </submittedName>
</protein>
<evidence type="ECO:0000313" key="4">
    <source>
        <dbReference type="EMBL" id="KAE9137722.1"/>
    </source>
</evidence>
<proteinExistence type="predicted"/>
<evidence type="ECO:0000313" key="1">
    <source>
        <dbReference type="EMBL" id="KAE8937535.1"/>
    </source>
</evidence>
<sequence>MCSPATSWMNFVSSASSFALSARTSACVLVGRMRALTENLVRGSSSGIITVLGVASASRLSTWPLSRARHFCPRSLRCSTGTLHRGNDAIVVVVNRGESIS</sequence>
<evidence type="ECO:0000313" key="13">
    <source>
        <dbReference type="Proteomes" id="UP000441208"/>
    </source>
</evidence>
<dbReference type="EMBL" id="QXFX01000579">
    <property type="protein sequence ID" value="KAE9110655.1"/>
    <property type="molecule type" value="Genomic_DNA"/>
</dbReference>
<accession>A0A6A3XXZ9</accession>
<evidence type="ECO:0000313" key="12">
    <source>
        <dbReference type="Proteomes" id="UP000440732"/>
    </source>
</evidence>
<evidence type="ECO:0000313" key="3">
    <source>
        <dbReference type="EMBL" id="KAE9110655.1"/>
    </source>
</evidence>
<evidence type="ECO:0000313" key="16">
    <source>
        <dbReference type="Proteomes" id="UP000488956"/>
    </source>
</evidence>
<evidence type="ECO:0000313" key="6">
    <source>
        <dbReference type="EMBL" id="KAE9210391.1"/>
    </source>
</evidence>
<dbReference type="Proteomes" id="UP000440732">
    <property type="component" value="Unassembled WGS sequence"/>
</dbReference>
<evidence type="ECO:0000313" key="11">
    <source>
        <dbReference type="Proteomes" id="UP000440367"/>
    </source>
</evidence>
<gene>
    <name evidence="7" type="ORF">PF002_g12937</name>
    <name evidence="8" type="ORF">PF004_g1453</name>
    <name evidence="6" type="ORF">PF005_g11445</name>
    <name evidence="5" type="ORF">PF006_g3536</name>
    <name evidence="4" type="ORF">PF007_g1707</name>
    <name evidence="1" type="ORF">PF009_g12570</name>
    <name evidence="3" type="ORF">PF010_g11086</name>
    <name evidence="2" type="ORF">PF011_g9385</name>
</gene>
<dbReference type="EMBL" id="QXFZ01000042">
    <property type="protein sequence ID" value="KAE9137722.1"/>
    <property type="molecule type" value="Genomic_DNA"/>
</dbReference>
<dbReference type="Proteomes" id="UP000460718">
    <property type="component" value="Unassembled WGS sequence"/>
</dbReference>
<organism evidence="6 10">
    <name type="scientific">Phytophthora fragariae</name>
    <dbReference type="NCBI Taxonomy" id="53985"/>
    <lineage>
        <taxon>Eukaryota</taxon>
        <taxon>Sar</taxon>
        <taxon>Stramenopiles</taxon>
        <taxon>Oomycota</taxon>
        <taxon>Peronosporomycetes</taxon>
        <taxon>Peronosporales</taxon>
        <taxon>Peronosporaceae</taxon>
        <taxon>Phytophthora</taxon>
    </lineage>
</organism>
<dbReference type="Proteomes" id="UP000440367">
    <property type="component" value="Unassembled WGS sequence"/>
</dbReference>
<dbReference type="EMBL" id="QXGC01000035">
    <property type="protein sequence ID" value="KAE9253581.1"/>
    <property type="molecule type" value="Genomic_DNA"/>
</dbReference>
<dbReference type="EMBL" id="QXGA01000114">
    <property type="protein sequence ID" value="KAE9152250.1"/>
    <property type="molecule type" value="Genomic_DNA"/>
</dbReference>
<keyword evidence="10" id="KW-1185">Reference proteome</keyword>
<dbReference type="EMBL" id="QXGF01000630">
    <property type="protein sequence ID" value="KAE8937535.1"/>
    <property type="molecule type" value="Genomic_DNA"/>
</dbReference>
<comment type="caution">
    <text evidence="6">The sequence shown here is derived from an EMBL/GenBank/DDBJ whole genome shotgun (WGS) entry which is preliminary data.</text>
</comment>